<sequence>MRRALTTIALGARYASSLSTSKRKILVLHGKGGSGASMKLRFQAIENALPEFDFTYATAPHELDGGGYQWWTLPPGVRSYQATEYGGVDAALDVVRSSQADVVWGHSQGAILLGFAAATEAIDWLGGAKLILNGASWPKPYEAELERGCRGDTLHVLGATDDINPPEQARRLAACFDNARVHVHPGGHYVPTDEAAIECYRDFLLS</sequence>
<dbReference type="Pfam" id="PF03959">
    <property type="entry name" value="FSH1"/>
    <property type="match status" value="1"/>
</dbReference>
<dbReference type="AlphaFoldDB" id="A0A7S3ZUW3"/>
<name>A0A7S3ZUW3_9STRA</name>
<feature type="domain" description="Serine hydrolase" evidence="2">
    <location>
        <begin position="21"/>
        <end position="196"/>
    </location>
</feature>
<dbReference type="SUPFAM" id="SSF53474">
    <property type="entry name" value="alpha/beta-Hydrolases"/>
    <property type="match status" value="1"/>
</dbReference>
<keyword evidence="1" id="KW-0378">Hydrolase</keyword>
<dbReference type="PANTHER" id="PTHR48070">
    <property type="entry name" value="ESTERASE OVCA2"/>
    <property type="match status" value="1"/>
</dbReference>
<evidence type="ECO:0000259" key="2">
    <source>
        <dbReference type="Pfam" id="PF03959"/>
    </source>
</evidence>
<dbReference type="GO" id="GO:0005634">
    <property type="term" value="C:nucleus"/>
    <property type="evidence" value="ECO:0007669"/>
    <property type="project" value="TreeGrafter"/>
</dbReference>
<protein>
    <recommendedName>
        <fullName evidence="2">Serine hydrolase domain-containing protein</fullName>
    </recommendedName>
</protein>
<accession>A0A7S3ZUW3</accession>
<organism evidence="3">
    <name type="scientific">Pelagomonas calceolata</name>
    <dbReference type="NCBI Taxonomy" id="35677"/>
    <lineage>
        <taxon>Eukaryota</taxon>
        <taxon>Sar</taxon>
        <taxon>Stramenopiles</taxon>
        <taxon>Ochrophyta</taxon>
        <taxon>Pelagophyceae</taxon>
        <taxon>Pelagomonadales</taxon>
        <taxon>Pelagomonadaceae</taxon>
        <taxon>Pelagomonas</taxon>
    </lineage>
</organism>
<dbReference type="InterPro" id="IPR050593">
    <property type="entry name" value="LovG"/>
</dbReference>
<dbReference type="EMBL" id="HBIW01011991">
    <property type="protein sequence ID" value="CAE0694844.1"/>
    <property type="molecule type" value="Transcribed_RNA"/>
</dbReference>
<reference evidence="3" key="1">
    <citation type="submission" date="2021-01" db="EMBL/GenBank/DDBJ databases">
        <authorList>
            <person name="Corre E."/>
            <person name="Pelletier E."/>
            <person name="Niang G."/>
            <person name="Scheremetjew M."/>
            <person name="Finn R."/>
            <person name="Kale V."/>
            <person name="Holt S."/>
            <person name="Cochrane G."/>
            <person name="Meng A."/>
            <person name="Brown T."/>
            <person name="Cohen L."/>
        </authorList>
    </citation>
    <scope>NUCLEOTIDE SEQUENCE</scope>
    <source>
        <strain evidence="3">CCMP1756</strain>
    </source>
</reference>
<dbReference type="GO" id="GO:0016787">
    <property type="term" value="F:hydrolase activity"/>
    <property type="evidence" value="ECO:0007669"/>
    <property type="project" value="UniProtKB-KW"/>
</dbReference>
<dbReference type="InterPro" id="IPR005645">
    <property type="entry name" value="FSH-like_dom"/>
</dbReference>
<dbReference type="Gene3D" id="3.40.50.1820">
    <property type="entry name" value="alpha/beta hydrolase"/>
    <property type="match status" value="1"/>
</dbReference>
<dbReference type="InterPro" id="IPR029058">
    <property type="entry name" value="AB_hydrolase_fold"/>
</dbReference>
<evidence type="ECO:0000313" key="3">
    <source>
        <dbReference type="EMBL" id="CAE0694844.1"/>
    </source>
</evidence>
<evidence type="ECO:0000256" key="1">
    <source>
        <dbReference type="ARBA" id="ARBA00022801"/>
    </source>
</evidence>
<proteinExistence type="predicted"/>
<gene>
    <name evidence="3" type="ORF">PCAL00307_LOCUS10280</name>
</gene>
<dbReference type="GO" id="GO:0005737">
    <property type="term" value="C:cytoplasm"/>
    <property type="evidence" value="ECO:0007669"/>
    <property type="project" value="TreeGrafter"/>
</dbReference>
<dbReference type="PANTHER" id="PTHR48070:SF6">
    <property type="entry name" value="ESTERASE OVCA2"/>
    <property type="match status" value="1"/>
</dbReference>